<comment type="caution">
    <text evidence="3">The sequence shown here is derived from an EMBL/GenBank/DDBJ whole genome shotgun (WGS) entry which is preliminary data.</text>
</comment>
<organism evidence="3 4">
    <name type="scientific">Virgisporangium ochraceum</name>
    <dbReference type="NCBI Taxonomy" id="65505"/>
    <lineage>
        <taxon>Bacteria</taxon>
        <taxon>Bacillati</taxon>
        <taxon>Actinomycetota</taxon>
        <taxon>Actinomycetes</taxon>
        <taxon>Micromonosporales</taxon>
        <taxon>Micromonosporaceae</taxon>
        <taxon>Virgisporangium</taxon>
    </lineage>
</organism>
<name>A0A8J3ZZS8_9ACTN</name>
<gene>
    <name evidence="3" type="ORF">Voc01_052580</name>
</gene>
<dbReference type="RefSeq" id="WP_203930248.1">
    <property type="nucleotide sequence ID" value="NZ_BOPH01000078.1"/>
</dbReference>
<dbReference type="EMBL" id="BOPH01000078">
    <property type="protein sequence ID" value="GIJ70341.1"/>
    <property type="molecule type" value="Genomic_DNA"/>
</dbReference>
<evidence type="ECO:0000313" key="4">
    <source>
        <dbReference type="Proteomes" id="UP000635606"/>
    </source>
</evidence>
<protein>
    <submittedName>
        <fullName evidence="3">Uncharacterized protein</fullName>
    </submittedName>
</protein>
<keyword evidence="2" id="KW-0472">Membrane</keyword>
<dbReference type="SUPFAM" id="SSF110296">
    <property type="entry name" value="Oligoxyloglucan reducing end-specific cellobiohydrolase"/>
    <property type="match status" value="1"/>
</dbReference>
<evidence type="ECO:0000256" key="2">
    <source>
        <dbReference type="SAM" id="Phobius"/>
    </source>
</evidence>
<dbReference type="Gene3D" id="2.130.10.10">
    <property type="entry name" value="YVTN repeat-like/Quinoprotein amine dehydrogenase"/>
    <property type="match status" value="1"/>
</dbReference>
<feature type="region of interest" description="Disordered" evidence="1">
    <location>
        <begin position="61"/>
        <end position="91"/>
    </location>
</feature>
<dbReference type="CDD" id="cd15482">
    <property type="entry name" value="Sialidase_non-viral"/>
    <property type="match status" value="1"/>
</dbReference>
<proteinExistence type="predicted"/>
<reference evidence="3" key="1">
    <citation type="submission" date="2021-01" db="EMBL/GenBank/DDBJ databases">
        <title>Whole genome shotgun sequence of Virgisporangium ochraceum NBRC 16418.</title>
        <authorList>
            <person name="Komaki H."/>
            <person name="Tamura T."/>
        </authorList>
    </citation>
    <scope>NUCLEOTIDE SEQUENCE</scope>
    <source>
        <strain evidence="3">NBRC 16418</strain>
    </source>
</reference>
<keyword evidence="4" id="KW-1185">Reference proteome</keyword>
<feature type="transmembrane region" description="Helical" evidence="2">
    <location>
        <begin position="41"/>
        <end position="62"/>
    </location>
</feature>
<accession>A0A8J3ZZS8</accession>
<evidence type="ECO:0000313" key="3">
    <source>
        <dbReference type="EMBL" id="GIJ70341.1"/>
    </source>
</evidence>
<sequence>MTDPDFEGLRSDVETATRLPEFDRVASRARKVRRRDLRRRLVISIATVAVLLPAGVAGWHAAPKRPSGQANQQIGPDRPDATPSPEPSTSPVATIRAIAGTRRDALYAAVDVCRAAERLSACSLQVVPLAPTAQEQRSPIAVGELRNDPTDPLDEVTLQSVTPQSLLLSGIRRDGERKYRRIDLRSGGLDIAPEPLDRTAPTTGDQAVQLTRYGDVSFIRQADARVLRAPTQPNLKDVVLVTSVAPEYGWWVTGIDPASDEAAVAVSRDLGRNWTVVPLGVRPGMGDPVLTTGDGTTAYVFVRTANGIQQRLTTDGGLTWRPQYSAMPWPALFGVKGEPVERRLGAVVRRDTSLLVWAEAEPGAVFLESYDRGATYKQAAGPSGPIVAVQDGFVAVGAPPMFSYDGYSWTSLPSPPYVFPT</sequence>
<dbReference type="Proteomes" id="UP000635606">
    <property type="component" value="Unassembled WGS sequence"/>
</dbReference>
<keyword evidence="2" id="KW-1133">Transmembrane helix</keyword>
<keyword evidence="2" id="KW-0812">Transmembrane</keyword>
<dbReference type="InterPro" id="IPR015943">
    <property type="entry name" value="WD40/YVTN_repeat-like_dom_sf"/>
</dbReference>
<dbReference type="AlphaFoldDB" id="A0A8J3ZZS8"/>
<evidence type="ECO:0000256" key="1">
    <source>
        <dbReference type="SAM" id="MobiDB-lite"/>
    </source>
</evidence>